<dbReference type="AlphaFoldDB" id="A0A197K3Q7"/>
<evidence type="ECO:0000256" key="1">
    <source>
        <dbReference type="SAM" id="MobiDB-lite"/>
    </source>
</evidence>
<keyword evidence="2" id="KW-1133">Transmembrane helix</keyword>
<sequence length="145" mass="15492">MSMTMGQNLFRSVQEHSRTMGSRSKVLQTDDFGYTKAVGSLPLSLTLRHSSVHSTRTPRPREPPSRSSSSQDLLAPQVPSTSPKMRATIILATLGALLLISSSSATPLVIKLEFSGVFKNYCGQRGKPCDGISATATSPLGDALK</sequence>
<evidence type="ECO:0000313" key="3">
    <source>
        <dbReference type="EMBL" id="OAQ31823.1"/>
    </source>
</evidence>
<accession>A0A197K3Q7</accession>
<name>A0A197K3Q7_9FUNG</name>
<keyword evidence="2" id="KW-0812">Transmembrane</keyword>
<dbReference type="Proteomes" id="UP000078512">
    <property type="component" value="Unassembled WGS sequence"/>
</dbReference>
<keyword evidence="4" id="KW-1185">Reference proteome</keyword>
<feature type="transmembrane region" description="Helical" evidence="2">
    <location>
        <begin position="89"/>
        <end position="110"/>
    </location>
</feature>
<reference evidence="3 4" key="1">
    <citation type="submission" date="2016-05" db="EMBL/GenBank/DDBJ databases">
        <title>Genome sequencing reveals origins of a unique bacterial endosymbiosis in the earliest lineages of terrestrial Fungi.</title>
        <authorList>
            <consortium name="DOE Joint Genome Institute"/>
            <person name="Uehling J."/>
            <person name="Gryganskyi A."/>
            <person name="Hameed K."/>
            <person name="Tschaplinski T."/>
            <person name="Misztal P."/>
            <person name="Wu S."/>
            <person name="Desiro A."/>
            <person name="Vande Pol N."/>
            <person name="Du Z.-Y."/>
            <person name="Zienkiewicz A."/>
            <person name="Zienkiewicz K."/>
            <person name="Morin E."/>
            <person name="Tisserant E."/>
            <person name="Splivallo R."/>
            <person name="Hainaut M."/>
            <person name="Henrissat B."/>
            <person name="Ohm R."/>
            <person name="Kuo A."/>
            <person name="Yan J."/>
            <person name="Lipzen A."/>
            <person name="Nolan M."/>
            <person name="Labutti K."/>
            <person name="Barry K."/>
            <person name="Goldstein A."/>
            <person name="Labbe J."/>
            <person name="Schadt C."/>
            <person name="Tuskan G."/>
            <person name="Grigoriev I."/>
            <person name="Martin F."/>
            <person name="Vilgalys R."/>
            <person name="Bonito G."/>
        </authorList>
    </citation>
    <scope>NUCLEOTIDE SEQUENCE [LARGE SCALE GENOMIC DNA]</scope>
    <source>
        <strain evidence="3 4">AG-77</strain>
    </source>
</reference>
<evidence type="ECO:0000256" key="2">
    <source>
        <dbReference type="SAM" id="Phobius"/>
    </source>
</evidence>
<gene>
    <name evidence="3" type="ORF">K457DRAFT_17132</name>
</gene>
<proteinExistence type="predicted"/>
<protein>
    <submittedName>
        <fullName evidence="3">Uncharacterized protein</fullName>
    </submittedName>
</protein>
<organism evidence="3 4">
    <name type="scientific">Linnemannia elongata AG-77</name>
    <dbReference type="NCBI Taxonomy" id="1314771"/>
    <lineage>
        <taxon>Eukaryota</taxon>
        <taxon>Fungi</taxon>
        <taxon>Fungi incertae sedis</taxon>
        <taxon>Mucoromycota</taxon>
        <taxon>Mortierellomycotina</taxon>
        <taxon>Mortierellomycetes</taxon>
        <taxon>Mortierellales</taxon>
        <taxon>Mortierellaceae</taxon>
        <taxon>Linnemannia</taxon>
    </lineage>
</organism>
<keyword evidence="2" id="KW-0472">Membrane</keyword>
<evidence type="ECO:0000313" key="4">
    <source>
        <dbReference type="Proteomes" id="UP000078512"/>
    </source>
</evidence>
<feature type="region of interest" description="Disordered" evidence="1">
    <location>
        <begin position="48"/>
        <end position="81"/>
    </location>
</feature>
<dbReference type="EMBL" id="KV442028">
    <property type="protein sequence ID" value="OAQ31823.1"/>
    <property type="molecule type" value="Genomic_DNA"/>
</dbReference>